<reference evidence="3" key="2">
    <citation type="submission" date="2015-04" db="EMBL/GenBank/DDBJ databases">
        <title>Complete genome sequence of Salinicoccus halodurans strain H3B36, isolated from the Qaidam basin of China.</title>
        <authorList>
            <person name="Ma Y."/>
            <person name="Jiang K."/>
            <person name="Xue Y."/>
        </authorList>
    </citation>
    <scope>NUCLEOTIDE SEQUENCE [LARGE SCALE GENOMIC DNA]</scope>
    <source>
        <strain evidence="3">H3B36</strain>
    </source>
</reference>
<dbReference type="PIRSF" id="PIRSF011474">
    <property type="entry name" value="Glucitol_operon_activator"/>
    <property type="match status" value="1"/>
</dbReference>
<evidence type="ECO:0000313" key="4">
    <source>
        <dbReference type="Proteomes" id="UP000183090"/>
    </source>
</evidence>
<gene>
    <name evidence="1" type="ORF">AAT16_12480</name>
    <name evidence="2" type="ORF">SAMN05216235_1136</name>
</gene>
<dbReference type="AlphaFoldDB" id="A0A0F7HN21"/>
<keyword evidence="3" id="KW-1185">Reference proteome</keyword>
<dbReference type="Pfam" id="PF06923">
    <property type="entry name" value="GutM"/>
    <property type="match status" value="1"/>
</dbReference>
<evidence type="ECO:0000313" key="2">
    <source>
        <dbReference type="EMBL" id="SFK68232.1"/>
    </source>
</evidence>
<sequence length="157" mass="17648">MFIIMLIIILAVGFGVQYFLGMIQIKHFTKNYIDLRSKGRVVIGRKPTIFQSGTLVLLQIDEKDRIEEAKYMQGVTVFSKIKALSGLEGKRVAKLENADLTKHNKLLRNAILDAKRTFNIIQSGGEVEKIPSPMMQAVNRVNSMFTNKGGKKNGYNS</sequence>
<protein>
    <submittedName>
        <fullName evidence="1 2">Glucitol operon activator</fullName>
    </submittedName>
</protein>
<reference evidence="1 3" key="1">
    <citation type="journal article" date="2015" name="Int. J. Syst. Evol. Microbiol.">
        <title>Complete genome sequence of Salinicoccus halodurans H3B36, isolated from the Qaidam Basin in China.</title>
        <authorList>
            <person name="Jiang K."/>
            <person name="Xue Y."/>
            <person name="Ma Y."/>
        </authorList>
    </citation>
    <scope>NUCLEOTIDE SEQUENCE [LARGE SCALE GENOMIC DNA]</scope>
    <source>
        <strain evidence="1 3">H3B36</strain>
    </source>
</reference>
<dbReference type="Proteomes" id="UP000034029">
    <property type="component" value="Chromosome"/>
</dbReference>
<dbReference type="Proteomes" id="UP000183090">
    <property type="component" value="Unassembled WGS sequence"/>
</dbReference>
<dbReference type="OrthoDB" id="9096700at2"/>
<evidence type="ECO:0000313" key="1">
    <source>
        <dbReference type="EMBL" id="AKG74934.1"/>
    </source>
</evidence>
<accession>A0A0F7HN21</accession>
<proteinExistence type="predicted"/>
<dbReference type="EMBL" id="FOTB01000002">
    <property type="protein sequence ID" value="SFK68232.1"/>
    <property type="molecule type" value="Genomic_DNA"/>
</dbReference>
<evidence type="ECO:0000313" key="3">
    <source>
        <dbReference type="Proteomes" id="UP000034029"/>
    </source>
</evidence>
<name>A0A0F7HN21_9STAP</name>
<dbReference type="RefSeq" id="WP_046791113.1">
    <property type="nucleotide sequence ID" value="NZ_CP011366.1"/>
</dbReference>
<dbReference type="KEGG" id="shv:AAT16_12480"/>
<reference evidence="2 4" key="3">
    <citation type="submission" date="2016-10" db="EMBL/GenBank/DDBJ databases">
        <authorList>
            <person name="Varghese N."/>
            <person name="Submissions S."/>
        </authorList>
    </citation>
    <scope>NUCLEOTIDE SEQUENCE [LARGE SCALE GENOMIC DNA]</scope>
    <source>
        <strain evidence="2 4">CGMCC 1.6501</strain>
    </source>
</reference>
<dbReference type="InterPro" id="IPR009693">
    <property type="entry name" value="Glucitol_operon_activator"/>
</dbReference>
<organism evidence="2 4">
    <name type="scientific">Salinicoccus halodurans</name>
    <dbReference type="NCBI Taxonomy" id="407035"/>
    <lineage>
        <taxon>Bacteria</taxon>
        <taxon>Bacillati</taxon>
        <taxon>Bacillota</taxon>
        <taxon>Bacilli</taxon>
        <taxon>Bacillales</taxon>
        <taxon>Staphylococcaceae</taxon>
        <taxon>Salinicoccus</taxon>
    </lineage>
</organism>
<dbReference type="EMBL" id="CP011366">
    <property type="protein sequence ID" value="AKG74934.1"/>
    <property type="molecule type" value="Genomic_DNA"/>
</dbReference>